<dbReference type="AlphaFoldDB" id="R4IUB6"/>
<proteinExistence type="predicted"/>
<accession>R4IUB6</accession>
<reference evidence="1" key="1">
    <citation type="journal article" date="2013" name="Front. Plant Sci.">
        <title>Mitochondrial Genome Sequence of the Legume Vicia faba.</title>
        <authorList>
            <person name="Negruk V."/>
        </authorList>
    </citation>
    <scope>NUCLEOTIDE SEQUENCE</scope>
</reference>
<organism evidence="1">
    <name type="scientific">Vicia faba</name>
    <name type="common">Broad bean</name>
    <name type="synonym">Faba vulgaris</name>
    <dbReference type="NCBI Taxonomy" id="3906"/>
    <lineage>
        <taxon>Eukaryota</taxon>
        <taxon>Viridiplantae</taxon>
        <taxon>Streptophyta</taxon>
        <taxon>Embryophyta</taxon>
        <taxon>Tracheophyta</taxon>
        <taxon>Spermatophyta</taxon>
        <taxon>Magnoliopsida</taxon>
        <taxon>eudicotyledons</taxon>
        <taxon>Gunneridae</taxon>
        <taxon>Pentapetalae</taxon>
        <taxon>rosids</taxon>
        <taxon>fabids</taxon>
        <taxon>Fabales</taxon>
        <taxon>Fabaceae</taxon>
        <taxon>Papilionoideae</taxon>
        <taxon>50 kb inversion clade</taxon>
        <taxon>NPAAA clade</taxon>
        <taxon>Hologalegina</taxon>
        <taxon>IRL clade</taxon>
        <taxon>Fabeae</taxon>
        <taxon>Vicia</taxon>
    </lineage>
</organism>
<sequence length="151" mass="17039">MILQWHSSRHGLLPFKLWVAGCLAIGYPYLSKSALGHSIGLPLNPLSMYQWWWSFCVKLASVDSPNNLLTRAYSFNSCYFRTPARSGFLRNKVETFRKRVMAFIGLEYGPIDSIFMLGTELLFRVKGRAVARTAFTGKFTSTGRGVESTIS</sequence>
<name>R4IUB6_VICFA</name>
<protein>
    <submittedName>
        <fullName evidence="1">Uncharacterized protein</fullName>
    </submittedName>
</protein>
<dbReference type="EMBL" id="KC189947">
    <property type="protein sequence ID" value="AGC78951.1"/>
    <property type="molecule type" value="Genomic_DNA"/>
</dbReference>
<keyword evidence="1" id="KW-0496">Mitochondrion</keyword>
<evidence type="ECO:0000313" key="1">
    <source>
        <dbReference type="EMBL" id="AGC78951.1"/>
    </source>
</evidence>
<geneLocation type="mitochondrion" evidence="1"/>